<dbReference type="Proteomes" id="UP000054279">
    <property type="component" value="Unassembled WGS sequence"/>
</dbReference>
<dbReference type="EMBL" id="KN837299">
    <property type="protein sequence ID" value="KIJ28724.1"/>
    <property type="molecule type" value="Genomic_DNA"/>
</dbReference>
<sequence length="231" mass="26197">MCRKDKHLEHFQLMNWPSLPSLSLSFLIEDYTERGCVINYAKPTTASLHSFFTRHRNLTALVVESKHKIVFEVFTPDILPHLHIFGTNHLLHEILSISLAAQLPNVCTAFDANSREHLQSMTRLTQCVARVETELDIFLEDLSPGIQKLILDPKDTTVAIHDILMYFSNAEIQVHQHPGGIWTESLPRLLNITHLGGIPSLINPPASPVLSIFKQCSMLRYTASRNLTKSR</sequence>
<keyword evidence="2" id="KW-1185">Reference proteome</keyword>
<dbReference type="HOGENOM" id="CLU_1200460_0_0_1"/>
<name>A0A0C9U3D6_SPHS4</name>
<evidence type="ECO:0000313" key="1">
    <source>
        <dbReference type="EMBL" id="KIJ28724.1"/>
    </source>
</evidence>
<proteinExistence type="predicted"/>
<accession>A0A0C9U3D6</accession>
<gene>
    <name evidence="1" type="ORF">M422DRAFT_269932</name>
</gene>
<evidence type="ECO:0000313" key="2">
    <source>
        <dbReference type="Proteomes" id="UP000054279"/>
    </source>
</evidence>
<dbReference type="AlphaFoldDB" id="A0A0C9U3D6"/>
<protein>
    <submittedName>
        <fullName evidence="1">Uncharacterized protein</fullName>
    </submittedName>
</protein>
<reference evidence="1 2" key="1">
    <citation type="submission" date="2014-06" db="EMBL/GenBank/DDBJ databases">
        <title>Evolutionary Origins and Diversification of the Mycorrhizal Mutualists.</title>
        <authorList>
            <consortium name="DOE Joint Genome Institute"/>
            <consortium name="Mycorrhizal Genomics Consortium"/>
            <person name="Kohler A."/>
            <person name="Kuo A."/>
            <person name="Nagy L.G."/>
            <person name="Floudas D."/>
            <person name="Copeland A."/>
            <person name="Barry K.W."/>
            <person name="Cichocki N."/>
            <person name="Veneault-Fourrey C."/>
            <person name="LaButti K."/>
            <person name="Lindquist E.A."/>
            <person name="Lipzen A."/>
            <person name="Lundell T."/>
            <person name="Morin E."/>
            <person name="Murat C."/>
            <person name="Riley R."/>
            <person name="Ohm R."/>
            <person name="Sun H."/>
            <person name="Tunlid A."/>
            <person name="Henrissat B."/>
            <person name="Grigoriev I.V."/>
            <person name="Hibbett D.S."/>
            <person name="Martin F."/>
        </authorList>
    </citation>
    <scope>NUCLEOTIDE SEQUENCE [LARGE SCALE GENOMIC DNA]</scope>
    <source>
        <strain evidence="1 2">SS14</strain>
    </source>
</reference>
<organism evidence="1 2">
    <name type="scientific">Sphaerobolus stellatus (strain SS14)</name>
    <dbReference type="NCBI Taxonomy" id="990650"/>
    <lineage>
        <taxon>Eukaryota</taxon>
        <taxon>Fungi</taxon>
        <taxon>Dikarya</taxon>
        <taxon>Basidiomycota</taxon>
        <taxon>Agaricomycotina</taxon>
        <taxon>Agaricomycetes</taxon>
        <taxon>Phallomycetidae</taxon>
        <taxon>Geastrales</taxon>
        <taxon>Sphaerobolaceae</taxon>
        <taxon>Sphaerobolus</taxon>
    </lineage>
</organism>